<evidence type="ECO:0000313" key="1">
    <source>
        <dbReference type="EMBL" id="SDS25746.1"/>
    </source>
</evidence>
<dbReference type="STRING" id="652787.SAMN05216490_0828"/>
<gene>
    <name evidence="1" type="ORF">SAMN05216490_0828</name>
</gene>
<dbReference type="RefSeq" id="WP_091369613.1">
    <property type="nucleotide sequence ID" value="NZ_LT629740.1"/>
</dbReference>
<organism evidence="1 2">
    <name type="scientific">Mucilaginibacter mallensis</name>
    <dbReference type="NCBI Taxonomy" id="652787"/>
    <lineage>
        <taxon>Bacteria</taxon>
        <taxon>Pseudomonadati</taxon>
        <taxon>Bacteroidota</taxon>
        <taxon>Sphingobacteriia</taxon>
        <taxon>Sphingobacteriales</taxon>
        <taxon>Sphingobacteriaceae</taxon>
        <taxon>Mucilaginibacter</taxon>
    </lineage>
</organism>
<name>A0A1H1QQS0_MUCMA</name>
<evidence type="ECO:0000313" key="2">
    <source>
        <dbReference type="Proteomes" id="UP000199679"/>
    </source>
</evidence>
<sequence length="123" mass="13849">MGIIEDKGILFYNNITDGKTYKRASSTVNDPNISFISRFKNPQILTEIVYDVILAINGDFNLIKDPDVSNNEDIAFITPFGIDFYDNNGKNVLGTLSLLEFKELVEAWRDFLLQPPLNGSTVL</sequence>
<protein>
    <submittedName>
        <fullName evidence="1">Uncharacterized protein</fullName>
    </submittedName>
</protein>
<dbReference type="Proteomes" id="UP000199679">
    <property type="component" value="Chromosome I"/>
</dbReference>
<dbReference type="EMBL" id="LT629740">
    <property type="protein sequence ID" value="SDS25746.1"/>
    <property type="molecule type" value="Genomic_DNA"/>
</dbReference>
<accession>A0A1H1QQS0</accession>
<keyword evidence="2" id="KW-1185">Reference proteome</keyword>
<reference evidence="1 2" key="1">
    <citation type="submission" date="2016-10" db="EMBL/GenBank/DDBJ databases">
        <authorList>
            <person name="de Groot N.N."/>
        </authorList>
    </citation>
    <scope>NUCLEOTIDE SEQUENCE [LARGE SCALE GENOMIC DNA]</scope>
    <source>
        <strain evidence="1 2">MP1X4</strain>
    </source>
</reference>
<dbReference type="AlphaFoldDB" id="A0A1H1QQS0"/>
<proteinExistence type="predicted"/>
<dbReference type="OrthoDB" id="799046at2"/>